<protein>
    <submittedName>
        <fullName evidence="1">Capsid protein</fullName>
    </submittedName>
</protein>
<proteinExistence type="predicted"/>
<name>A0A9E8YYU2_9VIRU</name>
<organism evidence="1">
    <name type="scientific">Miresoil virus 103</name>
    <dbReference type="NCBI Taxonomy" id="2911451"/>
    <lineage>
        <taxon>Viruses</taxon>
        <taxon>Miresoil_virus_gcode6_group</taxon>
    </lineage>
</organism>
<reference evidence="1" key="1">
    <citation type="submission" date="2021-12" db="EMBL/GenBank/DDBJ databases">
        <title>Lineage-specific microbe-virus interactions reveal viral roles in promoting carbon loss from peatlands along a natural permafrost thaw gradient.</title>
        <authorList>
            <person name="Trubl G."/>
            <person name="Roux S."/>
            <person name="Borton M.A."/>
            <person name="Varsani A."/>
            <person name="Li Y.-F."/>
            <person name="Sun C."/>
            <person name="Shaffer M."/>
            <person name="Jang H.B."/>
            <person name="Woodcroft B.J."/>
            <person name="Tyson G.W."/>
            <person name="Wrighton K."/>
            <person name="Saleska S."/>
            <person name="Eloe-Fadrosh E.A."/>
            <person name="Sullivan M.B."/>
            <person name="Rich V.I."/>
        </authorList>
    </citation>
    <scope>NUCLEOTIDE SEQUENCE</scope>
</reference>
<dbReference type="Proteomes" id="UP001257935">
    <property type="component" value="Segment"/>
</dbReference>
<evidence type="ECO:0000313" key="1">
    <source>
        <dbReference type="EMBL" id="WAK78048.1"/>
    </source>
</evidence>
<sequence length="429" mass="46069">MTKNHTHVVAIPKHDHNLRSMVKHSAKGGHGGHDKMFEHFAEKIVQKLESHAHAGTQTEEKEKLKGDDVHSGVVSESYTVHVHKPPKSVVHGGGPIYYHENLGFRTVSAAGKQAAFTIAACATTSQLLVASSSAGVHQSYQSAMAYFDVNPNRGLTGSNQLALTSALKLNPAADRILLSHLQLNFEFSNFGSTACVADIYVVQNKNNTLDDAVSIWNRMLTTSGNGLAVYTNPSAGIATGSAFGFADAGFVGARPNQCKAFKTYFKILKVHHINLASAATEIFNLNVKLNYLAKMPDVIQANSASGMTADSTTWTVGNIGAQHLKGGIQVFIVQRGIVADDVTTTSITTVAPSQIGILCAKRILFKMVAAQSARITQDVNFTDLPTGAINSNIKSLNAVDGVVGYGFAQYKLHRSIFRRCVPLQRAKRA</sequence>
<dbReference type="EMBL" id="OM419071">
    <property type="protein sequence ID" value="WAK78048.1"/>
    <property type="molecule type" value="Genomic_DNA"/>
</dbReference>
<accession>A0A9E8YYU2</accession>